<gene>
    <name evidence="1" type="ORF">ACFPOB_30195</name>
</gene>
<dbReference type="RefSeq" id="WP_377801856.1">
    <property type="nucleotide sequence ID" value="NZ_JBHSLW010000119.1"/>
</dbReference>
<organism evidence="1 2">
    <name type="scientific">Bosea eneae</name>
    <dbReference type="NCBI Taxonomy" id="151454"/>
    <lineage>
        <taxon>Bacteria</taxon>
        <taxon>Pseudomonadati</taxon>
        <taxon>Pseudomonadota</taxon>
        <taxon>Alphaproteobacteria</taxon>
        <taxon>Hyphomicrobiales</taxon>
        <taxon>Boseaceae</taxon>
        <taxon>Bosea</taxon>
    </lineage>
</organism>
<keyword evidence="2" id="KW-1185">Reference proteome</keyword>
<reference evidence="2" key="1">
    <citation type="journal article" date="2019" name="Int. J. Syst. Evol. Microbiol.">
        <title>The Global Catalogue of Microorganisms (GCM) 10K type strain sequencing project: providing services to taxonomists for standard genome sequencing and annotation.</title>
        <authorList>
            <consortium name="The Broad Institute Genomics Platform"/>
            <consortium name="The Broad Institute Genome Sequencing Center for Infectious Disease"/>
            <person name="Wu L."/>
            <person name="Ma J."/>
        </authorList>
    </citation>
    <scope>NUCLEOTIDE SEQUENCE [LARGE SCALE GENOMIC DNA]</scope>
    <source>
        <strain evidence="2">NCAIM B.01391</strain>
    </source>
</reference>
<proteinExistence type="predicted"/>
<name>A0ABW0J1P5_9HYPH</name>
<protein>
    <submittedName>
        <fullName evidence="1">Uncharacterized protein</fullName>
    </submittedName>
</protein>
<sequence>MMAPKVQQIEEPGEYPRPRQLWVASMMDGAERPGWLQWSGYSADDNDALLALQNAASQVWPVRYTLRHPIFDTADRMAKRLSDDGEDRKPHSLTAQYVDRTQRPSAGSEMSTDAASRSTARNIMSLLKPLLLIDPQINAAIQSGQPVSVEWTIYSAHLYTGQTRVSACISARTPVGGEIDLSLVNIILALLFDELDRRPAGFQLTASFDVLPSPEGPLRPWRVLKFASDRARILENPGAYLGRVLFRLHYKHRSELAERLANVVREQHLAARQLPEWPVISMGVLA</sequence>
<evidence type="ECO:0000313" key="1">
    <source>
        <dbReference type="EMBL" id="MFC5423801.1"/>
    </source>
</evidence>
<accession>A0ABW0J1P5</accession>
<dbReference type="EMBL" id="JBHSLW010000119">
    <property type="protein sequence ID" value="MFC5423801.1"/>
    <property type="molecule type" value="Genomic_DNA"/>
</dbReference>
<evidence type="ECO:0000313" key="2">
    <source>
        <dbReference type="Proteomes" id="UP001596053"/>
    </source>
</evidence>
<dbReference type="Proteomes" id="UP001596053">
    <property type="component" value="Unassembled WGS sequence"/>
</dbReference>
<comment type="caution">
    <text evidence="1">The sequence shown here is derived from an EMBL/GenBank/DDBJ whole genome shotgun (WGS) entry which is preliminary data.</text>
</comment>